<keyword evidence="3" id="KW-0479">Metal-binding</keyword>
<comment type="cofactor">
    <cofactor evidence="3">
        <name>Mg(2+)</name>
        <dbReference type="ChEBI" id="CHEBI:18420"/>
    </cofactor>
    <text evidence="3">Binds 2 magnesium ions per subunit.</text>
</comment>
<keyword evidence="5" id="KW-1185">Reference proteome</keyword>
<dbReference type="GO" id="GO:0016798">
    <property type="term" value="F:hydrolase activity, acting on glycosyl bonds"/>
    <property type="evidence" value="ECO:0007669"/>
    <property type="project" value="UniProtKB-KW"/>
</dbReference>
<protein>
    <submittedName>
        <fullName evidence="4">ADP-ribosylglycohydrolase family protein</fullName>
        <ecNumber evidence="4">3.2.2.-</ecNumber>
    </submittedName>
</protein>
<dbReference type="SUPFAM" id="SSF101478">
    <property type="entry name" value="ADP-ribosylglycohydrolase"/>
    <property type="match status" value="1"/>
</dbReference>
<proteinExistence type="inferred from homology"/>
<dbReference type="KEGG" id="puo:RZN69_06665"/>
<comment type="similarity">
    <text evidence="1">Belongs to the ADP-ribosylglycohydrolase family.</text>
</comment>
<keyword evidence="4" id="KW-0326">Glycosidase</keyword>
<evidence type="ECO:0000313" key="5">
    <source>
        <dbReference type="Proteomes" id="UP001304300"/>
    </source>
</evidence>
<dbReference type="GO" id="GO:0046872">
    <property type="term" value="F:metal ion binding"/>
    <property type="evidence" value="ECO:0007669"/>
    <property type="project" value="UniProtKB-KW"/>
</dbReference>
<name>A0AAQ3QWJ0_9BACT</name>
<evidence type="ECO:0000313" key="4">
    <source>
        <dbReference type="EMBL" id="WOO42768.1"/>
    </source>
</evidence>
<dbReference type="InterPro" id="IPR050792">
    <property type="entry name" value="ADP-ribosylglycohydrolase"/>
</dbReference>
<accession>A0AAQ3QWJ0</accession>
<dbReference type="EMBL" id="CP136920">
    <property type="protein sequence ID" value="WOO42768.1"/>
    <property type="molecule type" value="Genomic_DNA"/>
</dbReference>
<dbReference type="PANTHER" id="PTHR16222:SF24">
    <property type="entry name" value="ADP-RIBOSYLHYDROLASE ARH3"/>
    <property type="match status" value="1"/>
</dbReference>
<dbReference type="Proteomes" id="UP001304300">
    <property type="component" value="Chromosome"/>
</dbReference>
<dbReference type="InterPro" id="IPR005502">
    <property type="entry name" value="Ribosyl_crysJ1"/>
</dbReference>
<dbReference type="EC" id="3.2.2.-" evidence="4"/>
<organism evidence="4 5">
    <name type="scientific">Rubellicoccus peritrichatus</name>
    <dbReference type="NCBI Taxonomy" id="3080537"/>
    <lineage>
        <taxon>Bacteria</taxon>
        <taxon>Pseudomonadati</taxon>
        <taxon>Verrucomicrobiota</taxon>
        <taxon>Opitutia</taxon>
        <taxon>Puniceicoccales</taxon>
        <taxon>Cerasicoccaceae</taxon>
        <taxon>Rubellicoccus</taxon>
    </lineage>
</organism>
<dbReference type="Pfam" id="PF03747">
    <property type="entry name" value="ADP_ribosyl_GH"/>
    <property type="match status" value="1"/>
</dbReference>
<keyword evidence="3" id="KW-0460">Magnesium</keyword>
<dbReference type="Gene3D" id="1.10.4080.10">
    <property type="entry name" value="ADP-ribosylation/Crystallin J1"/>
    <property type="match status" value="1"/>
</dbReference>
<sequence>MKSEKAKALLLGTLIGDAITLGVHWIYDTNELATEAGDFTGYIDPVAGSAKYHPNRKAGEQTHYGDQFLVLVESIRENRGFYLSDFARRWQDLFDGYDDYVDGATKKTLANLKSGAAASDAGSDSDELAAVSRVAAIVAAYPDASIGELQEIAWSAVSFTHGNPVLKGASEFFIRVLKAVEDGKSIEEALSVAASVDYDTLDAAAQLASAKAVQELEAVEAIGKLGQSCHFKDAFPATLYILLRYGNDPERALLENAKAGGDSAARSLLAGAVLAAKHGIGAFPQSWFDGLKASTLI</sequence>
<gene>
    <name evidence="4" type="ORF">RZN69_06665</name>
</gene>
<evidence type="ECO:0000256" key="3">
    <source>
        <dbReference type="PIRSR" id="PIRSR605502-1"/>
    </source>
</evidence>
<feature type="binding site" evidence="3">
    <location>
        <position position="262"/>
    </location>
    <ligand>
        <name>Mg(2+)</name>
        <dbReference type="ChEBI" id="CHEBI:18420"/>
        <label>1</label>
    </ligand>
</feature>
<evidence type="ECO:0000256" key="2">
    <source>
        <dbReference type="ARBA" id="ARBA00022801"/>
    </source>
</evidence>
<feature type="binding site" evidence="3">
    <location>
        <position position="62"/>
    </location>
    <ligand>
        <name>Mg(2+)</name>
        <dbReference type="ChEBI" id="CHEBI:18420"/>
        <label>1</label>
    </ligand>
</feature>
<dbReference type="InterPro" id="IPR036705">
    <property type="entry name" value="Ribosyl_crysJ1_sf"/>
</dbReference>
<evidence type="ECO:0000256" key="1">
    <source>
        <dbReference type="ARBA" id="ARBA00010702"/>
    </source>
</evidence>
<reference evidence="4 5" key="1">
    <citation type="submission" date="2023-10" db="EMBL/GenBank/DDBJ databases">
        <title>Rubellicoccus peritrichatus gen. nov., sp. nov., isolated from an algae of coral reef tank.</title>
        <authorList>
            <person name="Luo J."/>
        </authorList>
    </citation>
    <scope>NUCLEOTIDE SEQUENCE [LARGE SCALE GENOMIC DNA]</scope>
    <source>
        <strain evidence="4 5">CR14</strain>
    </source>
</reference>
<keyword evidence="2 4" id="KW-0378">Hydrolase</keyword>
<dbReference type="PANTHER" id="PTHR16222">
    <property type="entry name" value="ADP-RIBOSYLGLYCOHYDROLASE"/>
    <property type="match status" value="1"/>
</dbReference>
<dbReference type="AlphaFoldDB" id="A0AAQ3QWJ0"/>
<dbReference type="RefSeq" id="WP_317835295.1">
    <property type="nucleotide sequence ID" value="NZ_CP136920.1"/>
</dbReference>